<evidence type="ECO:0000313" key="3">
    <source>
        <dbReference type="Proteomes" id="UP001209854"/>
    </source>
</evidence>
<comment type="caution">
    <text evidence="2">The sequence shown here is derived from an EMBL/GenBank/DDBJ whole genome shotgun (WGS) entry which is preliminary data.</text>
</comment>
<feature type="chain" id="PRO_5046861731" description="DUF4402 domain-containing protein" evidence="1">
    <location>
        <begin position="22"/>
        <end position="199"/>
    </location>
</feature>
<accession>A0ABT3N2I0</accession>
<keyword evidence="3" id="KW-1185">Reference proteome</keyword>
<evidence type="ECO:0000313" key="2">
    <source>
        <dbReference type="EMBL" id="MCW7555819.1"/>
    </source>
</evidence>
<protein>
    <recommendedName>
        <fullName evidence="4">DUF4402 domain-containing protein</fullName>
    </recommendedName>
</protein>
<name>A0ABT3N2I0_9GAMM</name>
<feature type="signal peptide" evidence="1">
    <location>
        <begin position="1"/>
        <end position="21"/>
    </location>
</feature>
<dbReference type="RefSeq" id="WP_262565559.1">
    <property type="nucleotide sequence ID" value="NZ_JAPFCC010000001.1"/>
</dbReference>
<proteinExistence type="predicted"/>
<organism evidence="2 3">
    <name type="scientific">Endozoicomonas gorgoniicola</name>
    <dbReference type="NCBI Taxonomy" id="1234144"/>
    <lineage>
        <taxon>Bacteria</taxon>
        <taxon>Pseudomonadati</taxon>
        <taxon>Pseudomonadota</taxon>
        <taxon>Gammaproteobacteria</taxon>
        <taxon>Oceanospirillales</taxon>
        <taxon>Endozoicomonadaceae</taxon>
        <taxon>Endozoicomonas</taxon>
    </lineage>
</organism>
<dbReference type="Proteomes" id="UP001209854">
    <property type="component" value="Unassembled WGS sequence"/>
</dbReference>
<gene>
    <name evidence="2" type="ORF">NX722_24970</name>
</gene>
<evidence type="ECO:0008006" key="4">
    <source>
        <dbReference type="Google" id="ProtNLM"/>
    </source>
</evidence>
<dbReference type="EMBL" id="JAPFCC010000001">
    <property type="protein sequence ID" value="MCW7555819.1"/>
    <property type="molecule type" value="Genomic_DNA"/>
</dbReference>
<reference evidence="2 3" key="1">
    <citation type="submission" date="2022-10" db="EMBL/GenBank/DDBJ databases">
        <title>High-quality genome sequences of two octocoral-associated bacteria, Endozoicomonas euniceicola EF212 and Endozoicomonas gorgoniicola PS125.</title>
        <authorList>
            <person name="Chiou Y.-J."/>
            <person name="Chen Y.-H."/>
        </authorList>
    </citation>
    <scope>NUCLEOTIDE SEQUENCE [LARGE SCALE GENOMIC DNA]</scope>
    <source>
        <strain evidence="2 3">PS125</strain>
    </source>
</reference>
<sequence>MINKSTVAFLSGLVISTGAFAIGDDSNDGNSGGLGLSSRGDLNVTMNVAKFGDGVSGGKVMIKHLDNIGLGTFGISDNLEGSSNFCIYATGYSSTDTYEDISVKIGGGVAGTDAFELTGPNGAVVNYTVTYEDGGNTAKDTAAAGGNNTFAGLTSVGLDANQNCTAENATISVAVSDVDASQAPAGSYTGTLALIIAAE</sequence>
<evidence type="ECO:0000256" key="1">
    <source>
        <dbReference type="SAM" id="SignalP"/>
    </source>
</evidence>
<keyword evidence="1" id="KW-0732">Signal</keyword>